<evidence type="ECO:0000256" key="6">
    <source>
        <dbReference type="SAM" id="MobiDB-lite"/>
    </source>
</evidence>
<feature type="compositionally biased region" description="Low complexity" evidence="6">
    <location>
        <begin position="379"/>
        <end position="393"/>
    </location>
</feature>
<evidence type="ECO:0000313" key="9">
    <source>
        <dbReference type="Proteomes" id="UP000424527"/>
    </source>
</evidence>
<evidence type="ECO:0000256" key="2">
    <source>
        <dbReference type="ARBA" id="ARBA00006843"/>
    </source>
</evidence>
<feature type="compositionally biased region" description="Low complexity" evidence="6">
    <location>
        <begin position="405"/>
        <end position="421"/>
    </location>
</feature>
<keyword evidence="9" id="KW-1185">Reference proteome</keyword>
<keyword evidence="5 7" id="KW-0472">Membrane</keyword>
<comment type="caution">
    <text evidence="8">The sequence shown here is derived from an EMBL/GenBank/DDBJ whole genome shotgun (WGS) entry which is preliminary data.</text>
</comment>
<feature type="region of interest" description="Disordered" evidence="6">
    <location>
        <begin position="303"/>
        <end position="358"/>
    </location>
</feature>
<dbReference type="Pfam" id="PF04505">
    <property type="entry name" value="CD225"/>
    <property type="match status" value="1"/>
</dbReference>
<dbReference type="PANTHER" id="PTHR14948:SF20">
    <property type="entry name" value="PROLINE-RICH TRANSMEMBRANE PROTEIN 2"/>
    <property type="match status" value="1"/>
</dbReference>
<organism evidence="8 9">
    <name type="scientific">Larimichthys crocea</name>
    <name type="common">Large yellow croaker</name>
    <name type="synonym">Pseudosciaena crocea</name>
    <dbReference type="NCBI Taxonomy" id="215358"/>
    <lineage>
        <taxon>Eukaryota</taxon>
        <taxon>Metazoa</taxon>
        <taxon>Chordata</taxon>
        <taxon>Craniata</taxon>
        <taxon>Vertebrata</taxon>
        <taxon>Euteleostomi</taxon>
        <taxon>Actinopterygii</taxon>
        <taxon>Neopterygii</taxon>
        <taxon>Teleostei</taxon>
        <taxon>Neoteleostei</taxon>
        <taxon>Acanthomorphata</taxon>
        <taxon>Eupercaria</taxon>
        <taxon>Sciaenidae</taxon>
        <taxon>Larimichthys</taxon>
    </lineage>
</organism>
<dbReference type="PANTHER" id="PTHR14948">
    <property type="entry name" value="NG5"/>
    <property type="match status" value="1"/>
</dbReference>
<dbReference type="InterPro" id="IPR051423">
    <property type="entry name" value="CD225/Dispanin"/>
</dbReference>
<dbReference type="InterPro" id="IPR007593">
    <property type="entry name" value="CD225/Dispanin_fam"/>
</dbReference>
<feature type="transmembrane region" description="Helical" evidence="7">
    <location>
        <begin position="445"/>
        <end position="469"/>
    </location>
</feature>
<protein>
    <submittedName>
        <fullName evidence="8">Proline-rich transmembrane protein 2 Dispanin subfamily B member 3</fullName>
    </submittedName>
</protein>
<gene>
    <name evidence="8" type="ORF">D5F01_LYC18088</name>
</gene>
<evidence type="ECO:0000313" key="8">
    <source>
        <dbReference type="EMBL" id="KAE8282700.1"/>
    </source>
</evidence>
<dbReference type="AlphaFoldDB" id="A0A6G0HU44"/>
<accession>A0A6G0HU44</accession>
<dbReference type="Proteomes" id="UP000424527">
    <property type="component" value="Unassembled WGS sequence"/>
</dbReference>
<keyword evidence="4 7" id="KW-1133">Transmembrane helix</keyword>
<keyword evidence="3 7" id="KW-0812">Transmembrane</keyword>
<feature type="compositionally biased region" description="Polar residues" evidence="6">
    <location>
        <begin position="423"/>
        <end position="433"/>
    </location>
</feature>
<dbReference type="GO" id="GO:0016020">
    <property type="term" value="C:membrane"/>
    <property type="evidence" value="ECO:0007669"/>
    <property type="project" value="UniProtKB-SubCell"/>
</dbReference>
<evidence type="ECO:0000256" key="5">
    <source>
        <dbReference type="ARBA" id="ARBA00023136"/>
    </source>
</evidence>
<evidence type="ECO:0000256" key="4">
    <source>
        <dbReference type="ARBA" id="ARBA00022989"/>
    </source>
</evidence>
<comment type="similarity">
    <text evidence="2">Belongs to the CD225/Dispanin family.</text>
</comment>
<feature type="region of interest" description="Disordered" evidence="6">
    <location>
        <begin position="372"/>
        <end position="436"/>
    </location>
</feature>
<evidence type="ECO:0000256" key="1">
    <source>
        <dbReference type="ARBA" id="ARBA00004370"/>
    </source>
</evidence>
<evidence type="ECO:0000256" key="7">
    <source>
        <dbReference type="SAM" id="Phobius"/>
    </source>
</evidence>
<sequence length="519" mass="55003">MFQECFRTVSGQFQERFSQSKQDVPPQSEKWTRRYQDVTRTLTGGFLRGPLKNSCPLQLSRSESLCESRVRLSALTAPQSPAGNRTSDQSGPGSFSQLLFKEPSVLQLSISGFEKIHAAEREHRINQLITRTVIEKDTRSMELQQGGGCRLQGGGCREGGCRLEAAGWRLQDAGWRLQGGGCREGGCRLEAAGWRLQGGGCRLQGGGCRVEAAGREAAGWRLQGGGCRVEAAGCRVEAAGWRLQGGRLQAGGCRVGAAGCRVEAAGWRLQAAGWRLQGGGCRVEAAERAPFSFSLELMATSASAAQPSSSMEESQQPEQPISTQQDRDAAVTSQPVSAEQQAPPPTTDAPGAKQTEDGQNMDHLTVITDTMETSNGIGPVRVDSSPTVSSVSPNLHAKPGGHANGRPGLGSRSGSLAAGSPRPSLTRQPSAITEATVDGSKPRDYLILAILSCFCPLWPINIVALTFSVMSRNSLQQGNVDGARRLGRNAMVLSVVSILGGIAIIAAAIALNWGLILKS</sequence>
<dbReference type="EMBL" id="REGW02000018">
    <property type="protein sequence ID" value="KAE8282700.1"/>
    <property type="molecule type" value="Genomic_DNA"/>
</dbReference>
<feature type="compositionally biased region" description="Polar residues" evidence="6">
    <location>
        <begin position="331"/>
        <end position="340"/>
    </location>
</feature>
<proteinExistence type="inferred from homology"/>
<comment type="subcellular location">
    <subcellularLocation>
        <location evidence="1">Membrane</location>
    </subcellularLocation>
</comment>
<feature type="transmembrane region" description="Helical" evidence="7">
    <location>
        <begin position="490"/>
        <end position="516"/>
    </location>
</feature>
<name>A0A6G0HU44_LARCR</name>
<reference evidence="8 9" key="1">
    <citation type="submission" date="2019-07" db="EMBL/GenBank/DDBJ databases">
        <title>Chromosome genome assembly for large yellow croaker.</title>
        <authorList>
            <person name="Xiao S."/>
        </authorList>
    </citation>
    <scope>NUCLEOTIDE SEQUENCE [LARGE SCALE GENOMIC DNA]</scope>
    <source>
        <strain evidence="8">JMULYC20181020</strain>
        <tissue evidence="8">Muscle</tissue>
    </source>
</reference>
<feature type="compositionally biased region" description="Low complexity" evidence="6">
    <location>
        <begin position="303"/>
        <end position="324"/>
    </location>
</feature>
<evidence type="ECO:0000256" key="3">
    <source>
        <dbReference type="ARBA" id="ARBA00022692"/>
    </source>
</evidence>